<dbReference type="Proteomes" id="UP000681967">
    <property type="component" value="Unassembled WGS sequence"/>
</dbReference>
<feature type="compositionally biased region" description="Basic and acidic residues" evidence="1">
    <location>
        <begin position="1"/>
        <end position="14"/>
    </location>
</feature>
<comment type="caution">
    <text evidence="2">The sequence shown here is derived from an EMBL/GenBank/DDBJ whole genome shotgun (WGS) entry which is preliminary data.</text>
</comment>
<protein>
    <submittedName>
        <fullName evidence="2">Uncharacterized protein</fullName>
    </submittedName>
</protein>
<name>A0A8S2YX26_9BILA</name>
<dbReference type="EMBL" id="CAJOBH010095264">
    <property type="protein sequence ID" value="CAF4586341.1"/>
    <property type="molecule type" value="Genomic_DNA"/>
</dbReference>
<dbReference type="EMBL" id="CAJOBJ010127637">
    <property type="protein sequence ID" value="CAF4707077.1"/>
    <property type="molecule type" value="Genomic_DNA"/>
</dbReference>
<dbReference type="Proteomes" id="UP000681720">
    <property type="component" value="Unassembled WGS sequence"/>
</dbReference>
<reference evidence="2" key="1">
    <citation type="submission" date="2021-02" db="EMBL/GenBank/DDBJ databases">
        <authorList>
            <person name="Nowell W R."/>
        </authorList>
    </citation>
    <scope>NUCLEOTIDE SEQUENCE</scope>
</reference>
<evidence type="ECO:0000313" key="4">
    <source>
        <dbReference type="EMBL" id="CAF4778486.1"/>
    </source>
</evidence>
<organism evidence="2 5">
    <name type="scientific">Rotaria magnacalcarata</name>
    <dbReference type="NCBI Taxonomy" id="392030"/>
    <lineage>
        <taxon>Eukaryota</taxon>
        <taxon>Metazoa</taxon>
        <taxon>Spiralia</taxon>
        <taxon>Gnathifera</taxon>
        <taxon>Rotifera</taxon>
        <taxon>Eurotatoria</taxon>
        <taxon>Bdelloidea</taxon>
        <taxon>Philodinida</taxon>
        <taxon>Philodinidae</taxon>
        <taxon>Rotaria</taxon>
    </lineage>
</organism>
<evidence type="ECO:0000313" key="5">
    <source>
        <dbReference type="Proteomes" id="UP000681967"/>
    </source>
</evidence>
<evidence type="ECO:0000256" key="1">
    <source>
        <dbReference type="SAM" id="MobiDB-lite"/>
    </source>
</evidence>
<proteinExistence type="predicted"/>
<dbReference type="EMBL" id="CAJOBJ010144676">
    <property type="protein sequence ID" value="CAF4778486.1"/>
    <property type="molecule type" value="Genomic_DNA"/>
</dbReference>
<dbReference type="AlphaFoldDB" id="A0A8S2YX26"/>
<feature type="region of interest" description="Disordered" evidence="1">
    <location>
        <begin position="1"/>
        <end position="45"/>
    </location>
</feature>
<feature type="compositionally biased region" description="Basic and acidic residues" evidence="1">
    <location>
        <begin position="21"/>
        <end position="39"/>
    </location>
</feature>
<gene>
    <name evidence="2" type="ORF">BYL167_LOCUS39521</name>
    <name evidence="3" type="ORF">GIL414_LOCUS43296</name>
    <name evidence="4" type="ORF">GIL414_LOCUS46240</name>
</gene>
<evidence type="ECO:0000313" key="2">
    <source>
        <dbReference type="EMBL" id="CAF4586341.1"/>
    </source>
</evidence>
<accession>A0A8S2YX26</accession>
<sequence length="45" mass="5747">MRETDENEEHRRYQEAQNEFYKAEQEKMERKMKDQENLAKYHRAQ</sequence>
<evidence type="ECO:0000313" key="3">
    <source>
        <dbReference type="EMBL" id="CAF4707077.1"/>
    </source>
</evidence>